<comment type="similarity">
    <text evidence="1">Belongs to the type-B carboxylesterase/lipase family.</text>
</comment>
<dbReference type="PANTHER" id="PTHR43903">
    <property type="entry name" value="NEUROLIGIN"/>
    <property type="match status" value="1"/>
</dbReference>
<organism evidence="4 5">
    <name type="scientific">Diploptera punctata</name>
    <name type="common">Pacific beetle cockroach</name>
    <dbReference type="NCBI Taxonomy" id="6984"/>
    <lineage>
        <taxon>Eukaryota</taxon>
        <taxon>Metazoa</taxon>
        <taxon>Ecdysozoa</taxon>
        <taxon>Arthropoda</taxon>
        <taxon>Hexapoda</taxon>
        <taxon>Insecta</taxon>
        <taxon>Pterygota</taxon>
        <taxon>Neoptera</taxon>
        <taxon>Polyneoptera</taxon>
        <taxon>Dictyoptera</taxon>
        <taxon>Blattodea</taxon>
        <taxon>Blaberoidea</taxon>
        <taxon>Blaberidae</taxon>
        <taxon>Diplopterinae</taxon>
        <taxon>Diploptera</taxon>
    </lineage>
</organism>
<feature type="non-terminal residue" evidence="4">
    <location>
        <position position="1"/>
    </location>
</feature>
<proteinExistence type="inferred from homology"/>
<evidence type="ECO:0000313" key="4">
    <source>
        <dbReference type="EMBL" id="KAJ9588868.1"/>
    </source>
</evidence>
<feature type="compositionally biased region" description="Low complexity" evidence="2">
    <location>
        <begin position="283"/>
        <end position="301"/>
    </location>
</feature>
<keyword evidence="3" id="KW-0812">Transmembrane</keyword>
<protein>
    <submittedName>
        <fullName evidence="4">Uncharacterized protein</fullName>
    </submittedName>
</protein>
<feature type="region of interest" description="Disordered" evidence="2">
    <location>
        <begin position="196"/>
        <end position="316"/>
    </location>
</feature>
<dbReference type="AlphaFoldDB" id="A0AAD8EFV5"/>
<gene>
    <name evidence="4" type="ORF">L9F63_017841</name>
</gene>
<feature type="compositionally biased region" description="Low complexity" evidence="2">
    <location>
        <begin position="204"/>
        <end position="214"/>
    </location>
</feature>
<evidence type="ECO:0000256" key="1">
    <source>
        <dbReference type="ARBA" id="ARBA00005964"/>
    </source>
</evidence>
<feature type="compositionally biased region" description="Low complexity" evidence="2">
    <location>
        <begin position="228"/>
        <end position="239"/>
    </location>
</feature>
<dbReference type="EMBL" id="JASPKZ010005299">
    <property type="protein sequence ID" value="KAJ9588868.1"/>
    <property type="molecule type" value="Genomic_DNA"/>
</dbReference>
<dbReference type="InterPro" id="IPR051093">
    <property type="entry name" value="Neuroligin/BSAL"/>
</dbReference>
<dbReference type="Gene3D" id="3.40.50.1820">
    <property type="entry name" value="alpha/beta hydrolase"/>
    <property type="match status" value="1"/>
</dbReference>
<feature type="compositionally biased region" description="Pro residues" evidence="2">
    <location>
        <begin position="265"/>
        <end position="274"/>
    </location>
</feature>
<sequence length="316" mass="35067">IQDVLKVHPNEPRVQKTDYGTVKEKTRYRGLNWETYETGSQLYLSIGYQPIMKSHYRGHKMAVWLNLIPQLHQPGEEDVSMRHHHFHERGDIYYSGVVRAESFTRLPPPLYPATSAGPRNSNAAHPECIPNATSEEDVMRRSDEEEEDEDEAGILQRLATRHYYSYTAALGVTVGVGCLLLVLNMLIFAGIYYQRDRDRRRHSTPSGSSSSASSEGIPLSHRPQQPVTTSSGTTSHHQSPASTAHVIKVHEPPPCYTTVAKSPTIPEPPPPPRQTAPQHKQGSTTPSSTPVPPARTTSTASGGTIKKRVQIQEISV</sequence>
<evidence type="ECO:0000256" key="2">
    <source>
        <dbReference type="SAM" id="MobiDB-lite"/>
    </source>
</evidence>
<evidence type="ECO:0000256" key="3">
    <source>
        <dbReference type="SAM" id="Phobius"/>
    </source>
</evidence>
<comment type="caution">
    <text evidence="4">The sequence shown here is derived from an EMBL/GenBank/DDBJ whole genome shotgun (WGS) entry which is preliminary data.</text>
</comment>
<keyword evidence="3" id="KW-1133">Transmembrane helix</keyword>
<dbReference type="Proteomes" id="UP001233999">
    <property type="component" value="Unassembled WGS sequence"/>
</dbReference>
<feature type="region of interest" description="Disordered" evidence="2">
    <location>
        <begin position="113"/>
        <end position="151"/>
    </location>
</feature>
<evidence type="ECO:0000313" key="5">
    <source>
        <dbReference type="Proteomes" id="UP001233999"/>
    </source>
</evidence>
<reference evidence="4" key="1">
    <citation type="journal article" date="2023" name="IScience">
        <title>Live-bearing cockroach genome reveals convergent evolutionary mechanisms linked to viviparity in insects and beyond.</title>
        <authorList>
            <person name="Fouks B."/>
            <person name="Harrison M.C."/>
            <person name="Mikhailova A.A."/>
            <person name="Marchal E."/>
            <person name="English S."/>
            <person name="Carruthers M."/>
            <person name="Jennings E.C."/>
            <person name="Chiamaka E.L."/>
            <person name="Frigard R.A."/>
            <person name="Pippel M."/>
            <person name="Attardo G.M."/>
            <person name="Benoit J.B."/>
            <person name="Bornberg-Bauer E."/>
            <person name="Tobe S.S."/>
        </authorList>
    </citation>
    <scope>NUCLEOTIDE SEQUENCE</scope>
    <source>
        <strain evidence="4">Stay&amp;Tobe</strain>
    </source>
</reference>
<dbReference type="InterPro" id="IPR029058">
    <property type="entry name" value="AB_hydrolase_fold"/>
</dbReference>
<keyword evidence="3" id="KW-0472">Membrane</keyword>
<keyword evidence="5" id="KW-1185">Reference proteome</keyword>
<accession>A0AAD8EFV5</accession>
<name>A0AAD8EFV5_DIPPU</name>
<reference evidence="4" key="2">
    <citation type="submission" date="2023-05" db="EMBL/GenBank/DDBJ databases">
        <authorList>
            <person name="Fouks B."/>
        </authorList>
    </citation>
    <scope>NUCLEOTIDE SEQUENCE</scope>
    <source>
        <strain evidence="4">Stay&amp;Tobe</strain>
        <tissue evidence="4">Testes</tissue>
    </source>
</reference>
<feature type="transmembrane region" description="Helical" evidence="3">
    <location>
        <begin position="163"/>
        <end position="193"/>
    </location>
</feature>